<evidence type="ECO:0000313" key="2">
    <source>
        <dbReference type="Proteomes" id="UP000654075"/>
    </source>
</evidence>
<evidence type="ECO:0000313" key="1">
    <source>
        <dbReference type="EMBL" id="CAE8610293.1"/>
    </source>
</evidence>
<sequence>GAKSILLRLKAVIARLVAVFQSLYPDGAKTVKLEAALRTRVRTQELQNRIFEFGHSMSPSAPDGSARTRWPFANPIRTLSEQFRKLSMRPSTRGHGPPRDVSAGHLAAQVIRQRERSGGVLLQRCNRSVFKLLGAM</sequence>
<protein>
    <submittedName>
        <fullName evidence="1">Uncharacterized protein</fullName>
    </submittedName>
</protein>
<feature type="non-terminal residue" evidence="1">
    <location>
        <position position="1"/>
    </location>
</feature>
<reference evidence="1" key="1">
    <citation type="submission" date="2021-02" db="EMBL/GenBank/DDBJ databases">
        <authorList>
            <person name="Dougan E. K."/>
            <person name="Rhodes N."/>
            <person name="Thang M."/>
            <person name="Chan C."/>
        </authorList>
    </citation>
    <scope>NUCLEOTIDE SEQUENCE</scope>
</reference>
<accession>A0A813FCU2</accession>
<feature type="non-terminal residue" evidence="1">
    <location>
        <position position="136"/>
    </location>
</feature>
<dbReference type="Proteomes" id="UP000654075">
    <property type="component" value="Unassembled WGS sequence"/>
</dbReference>
<dbReference type="EMBL" id="CAJNNV010024611">
    <property type="protein sequence ID" value="CAE8610293.1"/>
    <property type="molecule type" value="Genomic_DNA"/>
</dbReference>
<comment type="caution">
    <text evidence="1">The sequence shown here is derived from an EMBL/GenBank/DDBJ whole genome shotgun (WGS) entry which is preliminary data.</text>
</comment>
<keyword evidence="2" id="KW-1185">Reference proteome</keyword>
<dbReference type="AlphaFoldDB" id="A0A813FCU2"/>
<organism evidence="1 2">
    <name type="scientific">Polarella glacialis</name>
    <name type="common">Dinoflagellate</name>
    <dbReference type="NCBI Taxonomy" id="89957"/>
    <lineage>
        <taxon>Eukaryota</taxon>
        <taxon>Sar</taxon>
        <taxon>Alveolata</taxon>
        <taxon>Dinophyceae</taxon>
        <taxon>Suessiales</taxon>
        <taxon>Suessiaceae</taxon>
        <taxon>Polarella</taxon>
    </lineage>
</organism>
<proteinExistence type="predicted"/>
<gene>
    <name evidence="1" type="ORF">PGLA1383_LOCUS28120</name>
</gene>
<name>A0A813FCU2_POLGL</name>